<feature type="domain" description="Integrase catalytic" evidence="2">
    <location>
        <begin position="133"/>
        <end position="252"/>
    </location>
</feature>
<dbReference type="InterPro" id="IPR041588">
    <property type="entry name" value="Integrase_H2C2"/>
</dbReference>
<reference evidence="3 4" key="1">
    <citation type="journal article" date="2011" name="Genome Biol. Evol.">
        <title>Integration of the genetic map and genome assembly of fugu facilitates insights into distinct features of genome evolution in teleosts and mammals.</title>
        <authorList>
            <person name="Kai W."/>
            <person name="Kikuchi K."/>
            <person name="Tohari S."/>
            <person name="Chew A.K."/>
            <person name="Tay A."/>
            <person name="Fujiwara A."/>
            <person name="Hosoya S."/>
            <person name="Suetake H."/>
            <person name="Naruse K."/>
            <person name="Brenner S."/>
            <person name="Suzuki Y."/>
            <person name="Venkatesh B."/>
        </authorList>
    </citation>
    <scope>NUCLEOTIDE SEQUENCE [LARGE SCALE GENOMIC DNA]</scope>
</reference>
<evidence type="ECO:0000313" key="4">
    <source>
        <dbReference type="Proteomes" id="UP000005226"/>
    </source>
</evidence>
<protein>
    <recommendedName>
        <fullName evidence="1">Gypsy retrotransposon integrase-like protein 1</fullName>
    </recommendedName>
</protein>
<dbReference type="GO" id="GO:0015074">
    <property type="term" value="P:DNA integration"/>
    <property type="evidence" value="ECO:0007669"/>
    <property type="project" value="InterPro"/>
</dbReference>
<evidence type="ECO:0000256" key="1">
    <source>
        <dbReference type="ARBA" id="ARBA00039658"/>
    </source>
</evidence>
<dbReference type="InterPro" id="IPR012337">
    <property type="entry name" value="RNaseH-like_sf"/>
</dbReference>
<dbReference type="InterPro" id="IPR050951">
    <property type="entry name" value="Retrovirus_Pol_polyprotein"/>
</dbReference>
<organism evidence="3 4">
    <name type="scientific">Takifugu rubripes</name>
    <name type="common">Japanese pufferfish</name>
    <name type="synonym">Fugu rubripes</name>
    <dbReference type="NCBI Taxonomy" id="31033"/>
    <lineage>
        <taxon>Eukaryota</taxon>
        <taxon>Metazoa</taxon>
        <taxon>Chordata</taxon>
        <taxon>Craniata</taxon>
        <taxon>Vertebrata</taxon>
        <taxon>Euteleostomi</taxon>
        <taxon>Actinopterygii</taxon>
        <taxon>Neopterygii</taxon>
        <taxon>Teleostei</taxon>
        <taxon>Neoteleostei</taxon>
        <taxon>Acanthomorphata</taxon>
        <taxon>Eupercaria</taxon>
        <taxon>Tetraodontiformes</taxon>
        <taxon>Tetradontoidea</taxon>
        <taxon>Tetraodontidae</taxon>
        <taxon>Takifugu</taxon>
    </lineage>
</organism>
<dbReference type="InterPro" id="IPR036397">
    <property type="entry name" value="RNaseH_sf"/>
</dbReference>
<dbReference type="InterPro" id="IPR001584">
    <property type="entry name" value="Integrase_cat-core"/>
</dbReference>
<keyword evidence="4" id="KW-1185">Reference proteome</keyword>
<evidence type="ECO:0000259" key="2">
    <source>
        <dbReference type="PROSITE" id="PS50994"/>
    </source>
</evidence>
<dbReference type="Gene3D" id="1.10.340.70">
    <property type="match status" value="1"/>
</dbReference>
<sequence length="351" mass="40319">MELKSLELLSKASLRSAQEKDEVTGPAIKALKTGCWPSEANLSPEVTRLKREARKLSMKDGLLYRYSKRSSGETVGQMVLPKEFREMVMRAMHDDLGHLGQERTVDLLRSRFFWPRMSLDVEEYIKNCGECVTHKTPVQRAAPLYQIISHGPMDLVWISNVLVVMDHFTRYAQAFPTRSQKAPVVAKVLMEKYFVHYGLPSRIHSDQGRDFESRLIRELLTLMGIRKSRTTSYHPQGDPQPERFNRTLLSMLGTLGREKKPRLPVDVCFGTSPDGTETACHIRYVAKLKEDLKQAYKLASEAADKRHQRNRRLYDCRVTFRTLDIGDRVLDQPLTIVHRGIVIKIGKHKSD</sequence>
<dbReference type="Proteomes" id="UP000005226">
    <property type="component" value="Chromosome 1"/>
</dbReference>
<dbReference type="Gene3D" id="3.30.420.10">
    <property type="entry name" value="Ribonuclease H-like superfamily/Ribonuclease H"/>
    <property type="match status" value="1"/>
</dbReference>
<dbReference type="Pfam" id="PF17921">
    <property type="entry name" value="Integrase_H2C2"/>
    <property type="match status" value="1"/>
</dbReference>
<dbReference type="GO" id="GO:0003676">
    <property type="term" value="F:nucleic acid binding"/>
    <property type="evidence" value="ECO:0007669"/>
    <property type="project" value="InterPro"/>
</dbReference>
<dbReference type="GeneTree" id="ENSGT01000000214408"/>
<reference evidence="3" key="3">
    <citation type="submission" date="2025-09" db="UniProtKB">
        <authorList>
            <consortium name="Ensembl"/>
        </authorList>
    </citation>
    <scope>IDENTIFICATION</scope>
</reference>
<proteinExistence type="predicted"/>
<dbReference type="Ensembl" id="ENSTRUT00000091989.1">
    <property type="protein sequence ID" value="ENSTRUP00000069302.1"/>
    <property type="gene ID" value="ENSTRUG00000032081.1"/>
</dbReference>
<dbReference type="OMA" id="PYMQADI"/>
<dbReference type="SUPFAM" id="SSF53098">
    <property type="entry name" value="Ribonuclease H-like"/>
    <property type="match status" value="1"/>
</dbReference>
<dbReference type="PROSITE" id="PS50994">
    <property type="entry name" value="INTEGRASE"/>
    <property type="match status" value="1"/>
</dbReference>
<dbReference type="Pfam" id="PF00665">
    <property type="entry name" value="rve"/>
    <property type="match status" value="1"/>
</dbReference>
<evidence type="ECO:0000313" key="3">
    <source>
        <dbReference type="Ensembl" id="ENSTRUP00000069302.1"/>
    </source>
</evidence>
<dbReference type="AlphaFoldDB" id="A0A674N6W4"/>
<accession>A0A674N6W4</accession>
<dbReference type="InParanoid" id="A0A674N6W4"/>
<dbReference type="PANTHER" id="PTHR37984:SF15">
    <property type="entry name" value="INTEGRASE CATALYTIC DOMAIN-CONTAINING PROTEIN"/>
    <property type="match status" value="1"/>
</dbReference>
<name>A0A674N6W4_TAKRU</name>
<reference evidence="3" key="2">
    <citation type="submission" date="2025-08" db="UniProtKB">
        <authorList>
            <consortium name="Ensembl"/>
        </authorList>
    </citation>
    <scope>IDENTIFICATION</scope>
</reference>
<dbReference type="FunFam" id="1.10.340.70:FF:000001">
    <property type="entry name" value="Retrovirus-related Pol polyprotein from transposon gypsy-like Protein"/>
    <property type="match status" value="1"/>
</dbReference>
<dbReference type="PANTHER" id="PTHR37984">
    <property type="entry name" value="PROTEIN CBG26694"/>
    <property type="match status" value="1"/>
</dbReference>